<dbReference type="EMBL" id="PDCP01000012">
    <property type="protein sequence ID" value="PEG39971.1"/>
    <property type="molecule type" value="Genomic_DNA"/>
</dbReference>
<dbReference type="AlphaFoldDB" id="A0A2A7N940"/>
<sequence>MTVVADKPRGGLLRSLRHSPNLRIFLAGHCVSVIGTWVQRVAQDWLILQITHNGAALGISVAAQFVPMLVLGPYGGLLVDRLDRRRTIMATQAVSGVLAVVLAIITLLDVVTLWSVLLLALGLGLVTVLDVPARQAFIASMVEPADYANAQALASSVNNAGRLVGPAVAGVLIATAGVGVAFLINAASFVAVLISLAVLNAEQLRPSPRVPRKKGQVWEGARYLWRSPQLRATMFLVAVVAIFGQNFRVVLPMAATELYHGNAATYGWLTSAIGLGALVGAFVSASVHIPTAWSVLLTTLAFGGVNVVAAFSPTLAMALGVMFGVGVTNIIFNTLARSVLLLNSEPEMHGRMMALHGQVFLGSTPLGGPLVGWLCEIWGARAGFLIAGGTALLAAALLARTARRSRHGVPDHQDP</sequence>
<evidence type="ECO:0000259" key="8">
    <source>
        <dbReference type="PROSITE" id="PS50850"/>
    </source>
</evidence>
<keyword evidence="3" id="KW-1003">Cell membrane</keyword>
<feature type="transmembrane region" description="Helical" evidence="7">
    <location>
        <begin position="232"/>
        <end position="251"/>
    </location>
</feature>
<evidence type="ECO:0000256" key="1">
    <source>
        <dbReference type="ARBA" id="ARBA00004651"/>
    </source>
</evidence>
<keyword evidence="2" id="KW-0813">Transport</keyword>
<reference evidence="9 10" key="1">
    <citation type="submission" date="2017-10" db="EMBL/GenBank/DDBJ databases">
        <title>The new phylogeny of genus Mycobacterium.</title>
        <authorList>
            <person name="Tortoli E."/>
            <person name="Trovato A."/>
            <person name="Cirillo D.M."/>
        </authorList>
    </citation>
    <scope>NUCLEOTIDE SEQUENCE [LARGE SCALE GENOMIC DNA]</scope>
    <source>
        <strain evidence="9 10">CCUG37673</strain>
    </source>
</reference>
<dbReference type="Pfam" id="PF05977">
    <property type="entry name" value="MFS_3"/>
    <property type="match status" value="1"/>
</dbReference>
<feature type="transmembrane region" description="Helical" evidence="7">
    <location>
        <begin position="380"/>
        <end position="399"/>
    </location>
</feature>
<evidence type="ECO:0000256" key="2">
    <source>
        <dbReference type="ARBA" id="ARBA00022448"/>
    </source>
</evidence>
<organism evidence="9 10">
    <name type="scientific">Mycolicibacterium agri</name>
    <name type="common">Mycobacterium agri</name>
    <dbReference type="NCBI Taxonomy" id="36811"/>
    <lineage>
        <taxon>Bacteria</taxon>
        <taxon>Bacillati</taxon>
        <taxon>Actinomycetota</taxon>
        <taxon>Actinomycetes</taxon>
        <taxon>Mycobacteriales</taxon>
        <taxon>Mycobacteriaceae</taxon>
        <taxon>Mycolicibacterium</taxon>
    </lineage>
</organism>
<evidence type="ECO:0000313" key="9">
    <source>
        <dbReference type="EMBL" id="PEG39971.1"/>
    </source>
</evidence>
<dbReference type="PROSITE" id="PS50850">
    <property type="entry name" value="MFS"/>
    <property type="match status" value="1"/>
</dbReference>
<feature type="transmembrane region" description="Helical" evidence="7">
    <location>
        <begin position="317"/>
        <end position="342"/>
    </location>
</feature>
<keyword evidence="10" id="KW-1185">Reference proteome</keyword>
<evidence type="ECO:0000256" key="6">
    <source>
        <dbReference type="ARBA" id="ARBA00023136"/>
    </source>
</evidence>
<comment type="caution">
    <text evidence="9">The sequence shown here is derived from an EMBL/GenBank/DDBJ whole genome shotgun (WGS) entry which is preliminary data.</text>
</comment>
<comment type="subcellular location">
    <subcellularLocation>
        <location evidence="1">Cell membrane</location>
        <topology evidence="1">Multi-pass membrane protein</topology>
    </subcellularLocation>
</comment>
<evidence type="ECO:0000313" key="10">
    <source>
        <dbReference type="Proteomes" id="UP000220914"/>
    </source>
</evidence>
<dbReference type="Proteomes" id="UP000220914">
    <property type="component" value="Unassembled WGS sequence"/>
</dbReference>
<dbReference type="GO" id="GO:0022857">
    <property type="term" value="F:transmembrane transporter activity"/>
    <property type="evidence" value="ECO:0007669"/>
    <property type="project" value="InterPro"/>
</dbReference>
<dbReference type="PANTHER" id="PTHR23513:SF11">
    <property type="entry name" value="STAPHYLOFERRIN A TRANSPORTER"/>
    <property type="match status" value="1"/>
</dbReference>
<dbReference type="Gene3D" id="1.20.1250.20">
    <property type="entry name" value="MFS general substrate transporter like domains"/>
    <property type="match status" value="1"/>
</dbReference>
<dbReference type="InterPro" id="IPR010290">
    <property type="entry name" value="TM_effector"/>
</dbReference>
<gene>
    <name evidence="9" type="ORF">CQY20_08780</name>
</gene>
<evidence type="ECO:0000256" key="5">
    <source>
        <dbReference type="ARBA" id="ARBA00022989"/>
    </source>
</evidence>
<dbReference type="OrthoDB" id="9775268at2"/>
<evidence type="ECO:0000256" key="7">
    <source>
        <dbReference type="SAM" id="Phobius"/>
    </source>
</evidence>
<feature type="transmembrane region" description="Helical" evidence="7">
    <location>
        <begin position="292"/>
        <end position="311"/>
    </location>
</feature>
<dbReference type="CDD" id="cd06173">
    <property type="entry name" value="MFS_MefA_like"/>
    <property type="match status" value="1"/>
</dbReference>
<evidence type="ECO:0000256" key="4">
    <source>
        <dbReference type="ARBA" id="ARBA00022692"/>
    </source>
</evidence>
<feature type="transmembrane region" description="Helical" evidence="7">
    <location>
        <begin position="354"/>
        <end position="374"/>
    </location>
</feature>
<proteinExistence type="predicted"/>
<dbReference type="InterPro" id="IPR020846">
    <property type="entry name" value="MFS_dom"/>
</dbReference>
<accession>A0A2A7N940</accession>
<dbReference type="InterPro" id="IPR036259">
    <property type="entry name" value="MFS_trans_sf"/>
</dbReference>
<keyword evidence="6 7" id="KW-0472">Membrane</keyword>
<feature type="transmembrane region" description="Helical" evidence="7">
    <location>
        <begin position="50"/>
        <end position="72"/>
    </location>
</feature>
<name>A0A2A7N940_MYCAG</name>
<feature type="transmembrane region" description="Helical" evidence="7">
    <location>
        <begin position="263"/>
        <end position="285"/>
    </location>
</feature>
<feature type="transmembrane region" description="Helical" evidence="7">
    <location>
        <begin position="21"/>
        <end position="38"/>
    </location>
</feature>
<evidence type="ECO:0000256" key="3">
    <source>
        <dbReference type="ARBA" id="ARBA00022475"/>
    </source>
</evidence>
<protein>
    <submittedName>
        <fullName evidence="9">MFS transporter</fullName>
    </submittedName>
</protein>
<keyword evidence="4 7" id="KW-0812">Transmembrane</keyword>
<dbReference type="PANTHER" id="PTHR23513">
    <property type="entry name" value="INTEGRAL MEMBRANE EFFLUX PROTEIN-RELATED"/>
    <property type="match status" value="1"/>
</dbReference>
<feature type="transmembrane region" description="Helical" evidence="7">
    <location>
        <begin position="93"/>
        <end position="121"/>
    </location>
</feature>
<feature type="domain" description="Major facilitator superfamily (MFS) profile" evidence="8">
    <location>
        <begin position="16"/>
        <end position="406"/>
    </location>
</feature>
<dbReference type="SUPFAM" id="SSF103473">
    <property type="entry name" value="MFS general substrate transporter"/>
    <property type="match status" value="1"/>
</dbReference>
<keyword evidence="5 7" id="KW-1133">Transmembrane helix</keyword>
<dbReference type="GO" id="GO:0005886">
    <property type="term" value="C:plasma membrane"/>
    <property type="evidence" value="ECO:0007669"/>
    <property type="project" value="UniProtKB-SubCell"/>
</dbReference>
<feature type="transmembrane region" description="Helical" evidence="7">
    <location>
        <begin position="167"/>
        <end position="199"/>
    </location>
</feature>